<feature type="compositionally biased region" description="Low complexity" evidence="4">
    <location>
        <begin position="666"/>
        <end position="679"/>
    </location>
</feature>
<dbReference type="STRING" id="686832.A0A0C2YG68"/>
<evidence type="ECO:0000313" key="6">
    <source>
        <dbReference type="EMBL" id="KIM48713.1"/>
    </source>
</evidence>
<feature type="compositionally biased region" description="Basic and acidic residues" evidence="4">
    <location>
        <begin position="469"/>
        <end position="478"/>
    </location>
</feature>
<feature type="compositionally biased region" description="Low complexity" evidence="4">
    <location>
        <begin position="496"/>
        <end position="532"/>
    </location>
</feature>
<gene>
    <name evidence="6" type="ORF">M413DRAFT_15054</name>
</gene>
<organism evidence="6 7">
    <name type="scientific">Hebeloma cylindrosporum</name>
    <dbReference type="NCBI Taxonomy" id="76867"/>
    <lineage>
        <taxon>Eukaryota</taxon>
        <taxon>Fungi</taxon>
        <taxon>Dikarya</taxon>
        <taxon>Basidiomycota</taxon>
        <taxon>Agaricomycotina</taxon>
        <taxon>Agaricomycetes</taxon>
        <taxon>Agaricomycetidae</taxon>
        <taxon>Agaricales</taxon>
        <taxon>Agaricineae</taxon>
        <taxon>Hymenogastraceae</taxon>
        <taxon>Hebeloma</taxon>
    </lineage>
</organism>
<feature type="compositionally biased region" description="Polar residues" evidence="4">
    <location>
        <begin position="574"/>
        <end position="583"/>
    </location>
</feature>
<dbReference type="EMBL" id="KN831768">
    <property type="protein sequence ID" value="KIM48713.1"/>
    <property type="molecule type" value="Genomic_DNA"/>
</dbReference>
<dbReference type="PANTHER" id="PTHR24216">
    <property type="entry name" value="PAXILLIN-RELATED"/>
    <property type="match status" value="1"/>
</dbReference>
<feature type="compositionally biased region" description="Polar residues" evidence="4">
    <location>
        <begin position="99"/>
        <end position="109"/>
    </location>
</feature>
<feature type="domain" description="LIM zinc-binding" evidence="5">
    <location>
        <begin position="726"/>
        <end position="789"/>
    </location>
</feature>
<dbReference type="PROSITE" id="PS00478">
    <property type="entry name" value="LIM_DOMAIN_1"/>
    <property type="match status" value="1"/>
</dbReference>
<dbReference type="Pfam" id="PF00412">
    <property type="entry name" value="LIM"/>
    <property type="match status" value="2"/>
</dbReference>
<protein>
    <recommendedName>
        <fullName evidence="5">LIM zinc-binding domain-containing protein</fullName>
    </recommendedName>
</protein>
<dbReference type="OrthoDB" id="1112565at2759"/>
<keyword evidence="2 3" id="KW-0862">Zinc</keyword>
<feature type="region of interest" description="Disordered" evidence="4">
    <location>
        <begin position="849"/>
        <end position="877"/>
    </location>
</feature>
<reference evidence="6 7" key="1">
    <citation type="submission" date="2014-04" db="EMBL/GenBank/DDBJ databases">
        <authorList>
            <consortium name="DOE Joint Genome Institute"/>
            <person name="Kuo A."/>
            <person name="Gay G."/>
            <person name="Dore J."/>
            <person name="Kohler A."/>
            <person name="Nagy L.G."/>
            <person name="Floudas D."/>
            <person name="Copeland A."/>
            <person name="Barry K.W."/>
            <person name="Cichocki N."/>
            <person name="Veneault-Fourrey C."/>
            <person name="LaButti K."/>
            <person name="Lindquist E.A."/>
            <person name="Lipzen A."/>
            <person name="Lundell T."/>
            <person name="Morin E."/>
            <person name="Murat C."/>
            <person name="Sun H."/>
            <person name="Tunlid A."/>
            <person name="Henrissat B."/>
            <person name="Grigoriev I.V."/>
            <person name="Hibbett D.S."/>
            <person name="Martin F."/>
            <person name="Nordberg H.P."/>
            <person name="Cantor M.N."/>
            <person name="Hua S.X."/>
        </authorList>
    </citation>
    <scope>NUCLEOTIDE SEQUENCE [LARGE SCALE GENOMIC DNA]</scope>
    <source>
        <strain evidence="7">h7</strain>
    </source>
</reference>
<evidence type="ECO:0000313" key="7">
    <source>
        <dbReference type="Proteomes" id="UP000053424"/>
    </source>
</evidence>
<feature type="compositionally biased region" description="Basic and acidic residues" evidence="4">
    <location>
        <begin position="430"/>
        <end position="442"/>
    </location>
</feature>
<evidence type="ECO:0000259" key="5">
    <source>
        <dbReference type="PROSITE" id="PS50023"/>
    </source>
</evidence>
<accession>A0A0C2YG68</accession>
<dbReference type="CDD" id="cd08368">
    <property type="entry name" value="LIM"/>
    <property type="match status" value="1"/>
</dbReference>
<dbReference type="HOGENOM" id="CLU_315479_0_0_1"/>
<feature type="compositionally biased region" description="Pro residues" evidence="4">
    <location>
        <begin position="193"/>
        <end position="238"/>
    </location>
</feature>
<feature type="region of interest" description="Disordered" evidence="4">
    <location>
        <begin position="73"/>
        <end position="137"/>
    </location>
</feature>
<feature type="compositionally biased region" description="Gly residues" evidence="4">
    <location>
        <begin position="680"/>
        <end position="691"/>
    </location>
</feature>
<dbReference type="PROSITE" id="PS50023">
    <property type="entry name" value="LIM_DOMAIN_2"/>
    <property type="match status" value="1"/>
</dbReference>
<feature type="compositionally biased region" description="Polar residues" evidence="4">
    <location>
        <begin position="299"/>
        <end position="320"/>
    </location>
</feature>
<feature type="region of interest" description="Disordered" evidence="4">
    <location>
        <begin position="281"/>
        <end position="696"/>
    </location>
</feature>
<dbReference type="GO" id="GO:0030695">
    <property type="term" value="F:GTPase regulator activity"/>
    <property type="evidence" value="ECO:0007669"/>
    <property type="project" value="UniProtKB-ARBA"/>
</dbReference>
<proteinExistence type="predicted"/>
<name>A0A0C2YG68_HEBCY</name>
<evidence type="ECO:0000256" key="1">
    <source>
        <dbReference type="ARBA" id="ARBA00022723"/>
    </source>
</evidence>
<dbReference type="GO" id="GO:0046872">
    <property type="term" value="F:metal ion binding"/>
    <property type="evidence" value="ECO:0007669"/>
    <property type="project" value="UniProtKB-KW"/>
</dbReference>
<keyword evidence="3" id="KW-0440">LIM domain</keyword>
<evidence type="ECO:0000256" key="2">
    <source>
        <dbReference type="ARBA" id="ARBA00022833"/>
    </source>
</evidence>
<reference evidence="7" key="2">
    <citation type="submission" date="2015-01" db="EMBL/GenBank/DDBJ databases">
        <title>Evolutionary Origins and Diversification of the Mycorrhizal Mutualists.</title>
        <authorList>
            <consortium name="DOE Joint Genome Institute"/>
            <consortium name="Mycorrhizal Genomics Consortium"/>
            <person name="Kohler A."/>
            <person name="Kuo A."/>
            <person name="Nagy L.G."/>
            <person name="Floudas D."/>
            <person name="Copeland A."/>
            <person name="Barry K.W."/>
            <person name="Cichocki N."/>
            <person name="Veneault-Fourrey C."/>
            <person name="LaButti K."/>
            <person name="Lindquist E.A."/>
            <person name="Lipzen A."/>
            <person name="Lundell T."/>
            <person name="Morin E."/>
            <person name="Murat C."/>
            <person name="Riley R."/>
            <person name="Ohm R."/>
            <person name="Sun H."/>
            <person name="Tunlid A."/>
            <person name="Henrissat B."/>
            <person name="Grigoriev I.V."/>
            <person name="Hibbett D.S."/>
            <person name="Martin F."/>
        </authorList>
    </citation>
    <scope>NUCLEOTIDE SEQUENCE [LARGE SCALE GENOMIC DNA]</scope>
    <source>
        <strain evidence="7">h7</strain>
    </source>
</reference>
<evidence type="ECO:0000256" key="3">
    <source>
        <dbReference type="PROSITE-ProRule" id="PRU00125"/>
    </source>
</evidence>
<keyword evidence="7" id="KW-1185">Reference proteome</keyword>
<dbReference type="Gene3D" id="2.10.110.10">
    <property type="entry name" value="Cysteine Rich Protein"/>
    <property type="match status" value="2"/>
</dbReference>
<dbReference type="AlphaFoldDB" id="A0A0C2YG68"/>
<dbReference type="InterPro" id="IPR001781">
    <property type="entry name" value="Znf_LIM"/>
</dbReference>
<dbReference type="SUPFAM" id="SSF57716">
    <property type="entry name" value="Glucocorticoid receptor-like (DNA-binding domain)"/>
    <property type="match status" value="2"/>
</dbReference>
<feature type="compositionally biased region" description="Low complexity" evidence="4">
    <location>
        <begin position="369"/>
        <end position="379"/>
    </location>
</feature>
<dbReference type="Proteomes" id="UP000053424">
    <property type="component" value="Unassembled WGS sequence"/>
</dbReference>
<evidence type="ECO:0000256" key="4">
    <source>
        <dbReference type="SAM" id="MobiDB-lite"/>
    </source>
</evidence>
<feature type="compositionally biased region" description="Low complexity" evidence="4">
    <location>
        <begin position="557"/>
        <end position="573"/>
    </location>
</feature>
<feature type="compositionally biased region" description="Basic and acidic residues" evidence="4">
    <location>
        <begin position="860"/>
        <end position="869"/>
    </location>
</feature>
<sequence length="906" mass="95039">MLASLLSPTNSAPPPRISQLLPSVKCSTCHQPVPLAELGEHTCEAPPPVPSLPKPTITPEAATALLPGRLQGRVDQHQRVPSSASARLRISTKGGGGASPTQATFQPKSSPLARSDSSDVKVPFPSSSPLRTRPPAADVRMRTPSILIKHPLLLVLLYHLIIKIQRQPHPRGTETPLHFLGRHRVQQQRMGLPPNPTSRPAPGPGPGPNPYSSPQPAPPPSRPGPPPASAGGPPPIEIPPDQVFVPPAERGIDTKSGGAAGMAGVGRRGFAAAARAAMFVGPPHHPQGPQPLYGRRMNGYSSHSPGPTSPLPQSDFSSLQPGLAKTQVPRTPSPGRQMMGGAAEYPNPTPPPPPPPSQPQPIHLPRNPSSASSKSAYSRMSRRTTAPKLGSPPSPIESESEYGGLAYADSTDYEEDDDPNHDNNNNTQEEEGKKNPTYDVRESLVQALNGKKGSRHIQFGSVSLRSRSRSSDVGDRKKAPVRPPLGLGGGGGGAPSRADSVSSYSSSSSAGGDSAIRARARADSTSSTVARALGLSQTPPSEYAKLGGPGVKGLGGRMRSASGASSVSNGSRSLFGSVSSTRSALRRVDTAGSSSTTSSSRDEPSSSRSRRLLQKQQEDESSGGSSGVIGRSNTVPGHPPPSQQQAQSAEKPVKLPTRSLTSPQLAHVAAAAVPDAAKGNGVGGGGGGSKKTGGAKKVRTIEDGRWVSVDGGGVLCERCWKNMYLPKCRRCNLPIERAAVSSSDGQLKGKYHKECFNCHTCQKPFPDKTFYVYDGKPLCAYHYHEANDSLCAAARCGQPIEGPCAVSHAGDRYHPEHMTCEFPGGVGCRERLVEEYWEVEGRMLCERHANTRGDDDDDERGGGDEERWAGRGAKGAKAMKRVTRFIDLAGGGGVVGAGALDGSGLR</sequence>
<dbReference type="PANTHER" id="PTHR24216:SF65">
    <property type="entry name" value="PAXILLIN-LIKE PROTEIN 1"/>
    <property type="match status" value="1"/>
</dbReference>
<feature type="region of interest" description="Disordered" evidence="4">
    <location>
        <begin position="189"/>
        <end position="260"/>
    </location>
</feature>
<feature type="compositionally biased region" description="Pro residues" evidence="4">
    <location>
        <begin position="347"/>
        <end position="359"/>
    </location>
</feature>
<keyword evidence="1 3" id="KW-0479">Metal-binding</keyword>
<feature type="compositionally biased region" description="Gly residues" evidence="4">
    <location>
        <begin position="547"/>
        <end position="556"/>
    </location>
</feature>
<dbReference type="SMART" id="SM00132">
    <property type="entry name" value="LIM"/>
    <property type="match status" value="2"/>
</dbReference>
<dbReference type="CDD" id="cd09397">
    <property type="entry name" value="LIM1_UF1"/>
    <property type="match status" value="1"/>
</dbReference>